<dbReference type="STRING" id="667725.A0A0L0FRQ2"/>
<dbReference type="RefSeq" id="XP_014153404.1">
    <property type="nucleotide sequence ID" value="XM_014297929.1"/>
</dbReference>
<gene>
    <name evidence="1" type="ORF">SARC_08108</name>
</gene>
<keyword evidence="2" id="KW-1185">Reference proteome</keyword>
<dbReference type="Pfam" id="PF10229">
    <property type="entry name" value="MMADHC"/>
    <property type="match status" value="1"/>
</dbReference>
<dbReference type="InterPro" id="IPR019362">
    <property type="entry name" value="MMADHC"/>
</dbReference>
<reference evidence="1 2" key="1">
    <citation type="submission" date="2011-02" db="EMBL/GenBank/DDBJ databases">
        <title>The Genome Sequence of Sphaeroforma arctica JP610.</title>
        <authorList>
            <consortium name="The Broad Institute Genome Sequencing Platform"/>
            <person name="Russ C."/>
            <person name="Cuomo C."/>
            <person name="Young S.K."/>
            <person name="Zeng Q."/>
            <person name="Gargeya S."/>
            <person name="Alvarado L."/>
            <person name="Berlin A."/>
            <person name="Chapman S.B."/>
            <person name="Chen Z."/>
            <person name="Freedman E."/>
            <person name="Gellesch M."/>
            <person name="Goldberg J."/>
            <person name="Griggs A."/>
            <person name="Gujja S."/>
            <person name="Heilman E."/>
            <person name="Heiman D."/>
            <person name="Howarth C."/>
            <person name="Mehta T."/>
            <person name="Neiman D."/>
            <person name="Pearson M."/>
            <person name="Roberts A."/>
            <person name="Saif S."/>
            <person name="Shea T."/>
            <person name="Shenoy N."/>
            <person name="Sisk P."/>
            <person name="Stolte C."/>
            <person name="Sykes S."/>
            <person name="White J."/>
            <person name="Yandava C."/>
            <person name="Burger G."/>
            <person name="Gray M.W."/>
            <person name="Holland P.W.H."/>
            <person name="King N."/>
            <person name="Lang F.B.F."/>
            <person name="Roger A.J."/>
            <person name="Ruiz-Trillo I."/>
            <person name="Haas B."/>
            <person name="Nusbaum C."/>
            <person name="Birren B."/>
        </authorList>
    </citation>
    <scope>NUCLEOTIDE SEQUENCE [LARGE SCALE GENOMIC DNA]</scope>
    <source>
        <strain evidence="1 2">JP610</strain>
    </source>
</reference>
<dbReference type="EMBL" id="KQ242294">
    <property type="protein sequence ID" value="KNC79502.1"/>
    <property type="molecule type" value="Genomic_DNA"/>
</dbReference>
<sequence>MHPPIGLISSTMQPIIGEQQPVKRKSHIVTEEKFYANGIEYSVHDAPQRMRKEMPNVFPGVDFKGLLIIPTFQRTDLDLTSIGPAIEEVKDDCLEKFHRWGSAVCNAIVERGYWADLADPATGYPMLGEPGTSFYPEVIGAQTLLGYDMILTGCCQMLCHPLYGTKVYPASMFTTAPRDVLAECFAQCTDAA</sequence>
<name>A0A0L0FRQ2_9EUKA</name>
<accession>A0A0L0FRQ2</accession>
<evidence type="ECO:0000313" key="1">
    <source>
        <dbReference type="EMBL" id="KNC79502.1"/>
    </source>
</evidence>
<dbReference type="PANTHER" id="PTHR13192">
    <property type="entry name" value="MY011 PROTEIN"/>
    <property type="match status" value="1"/>
</dbReference>
<dbReference type="AlphaFoldDB" id="A0A0L0FRQ2"/>
<proteinExistence type="predicted"/>
<dbReference type="PANTHER" id="PTHR13192:SF3">
    <property type="entry name" value="COBALAMIN TRAFFICKING PROTEIN CBLD"/>
    <property type="match status" value="1"/>
</dbReference>
<dbReference type="eggNOG" id="KOG3994">
    <property type="taxonomic scope" value="Eukaryota"/>
</dbReference>
<dbReference type="Proteomes" id="UP000054560">
    <property type="component" value="Unassembled WGS sequence"/>
</dbReference>
<organism evidence="1 2">
    <name type="scientific">Sphaeroforma arctica JP610</name>
    <dbReference type="NCBI Taxonomy" id="667725"/>
    <lineage>
        <taxon>Eukaryota</taxon>
        <taxon>Ichthyosporea</taxon>
        <taxon>Ichthyophonida</taxon>
        <taxon>Sphaeroforma</taxon>
    </lineage>
</organism>
<dbReference type="GO" id="GO:0009235">
    <property type="term" value="P:cobalamin metabolic process"/>
    <property type="evidence" value="ECO:0007669"/>
    <property type="project" value="InterPro"/>
</dbReference>
<dbReference type="OrthoDB" id="10263782at2759"/>
<evidence type="ECO:0000313" key="2">
    <source>
        <dbReference type="Proteomes" id="UP000054560"/>
    </source>
</evidence>
<dbReference type="GeneID" id="25908612"/>
<protein>
    <submittedName>
        <fullName evidence="1">Uncharacterized protein</fullName>
    </submittedName>
</protein>